<dbReference type="EMBL" id="NBNE01003382">
    <property type="protein sequence ID" value="OWZ07834.1"/>
    <property type="molecule type" value="Genomic_DNA"/>
</dbReference>
<sequence length="138" mass="15876">MRSVWPSPCARYATVILSFVPTDLKTSCQNADTNFLSRSETMLVGIPCNFQMCSMKRRATPSAVTFFIVGTKWHRLVNLSTTTQIESTSRFVCGRSVRKSMEIDRHHSSSAMNFWIDFNMLDQYQRIARVKNVRSAPW</sequence>
<proteinExistence type="predicted"/>
<comment type="caution">
    <text evidence="1">The sequence shown here is derived from an EMBL/GenBank/DDBJ whole genome shotgun (WGS) entry which is preliminary data.</text>
</comment>
<dbReference type="AlphaFoldDB" id="A0A225VRR5"/>
<accession>A0A225VRR5</accession>
<gene>
    <name evidence="1" type="ORF">PHMEG_00019721</name>
</gene>
<evidence type="ECO:0000313" key="1">
    <source>
        <dbReference type="EMBL" id="OWZ07834.1"/>
    </source>
</evidence>
<dbReference type="Proteomes" id="UP000198211">
    <property type="component" value="Unassembled WGS sequence"/>
</dbReference>
<keyword evidence="2" id="KW-1185">Reference proteome</keyword>
<dbReference type="OrthoDB" id="178344at2759"/>
<reference evidence="2" key="1">
    <citation type="submission" date="2017-03" db="EMBL/GenBank/DDBJ databases">
        <title>Phytopthora megakarya and P. palmivora, two closely related causual agents of cacao black pod achieved similar genome size and gene model numbers by different mechanisms.</title>
        <authorList>
            <person name="Ali S."/>
            <person name="Shao J."/>
            <person name="Larry D.J."/>
            <person name="Kronmiller B."/>
            <person name="Shen D."/>
            <person name="Strem M.D."/>
            <person name="Melnick R.L."/>
            <person name="Guiltinan M.J."/>
            <person name="Tyler B.M."/>
            <person name="Meinhardt L.W."/>
            <person name="Bailey B.A."/>
        </authorList>
    </citation>
    <scope>NUCLEOTIDE SEQUENCE [LARGE SCALE GENOMIC DNA]</scope>
    <source>
        <strain evidence="2">zdho120</strain>
    </source>
</reference>
<evidence type="ECO:0000313" key="2">
    <source>
        <dbReference type="Proteomes" id="UP000198211"/>
    </source>
</evidence>
<protein>
    <submittedName>
        <fullName evidence="1">Uncharacterized protein</fullName>
    </submittedName>
</protein>
<organism evidence="1 2">
    <name type="scientific">Phytophthora megakarya</name>
    <dbReference type="NCBI Taxonomy" id="4795"/>
    <lineage>
        <taxon>Eukaryota</taxon>
        <taxon>Sar</taxon>
        <taxon>Stramenopiles</taxon>
        <taxon>Oomycota</taxon>
        <taxon>Peronosporomycetes</taxon>
        <taxon>Peronosporales</taxon>
        <taxon>Peronosporaceae</taxon>
        <taxon>Phytophthora</taxon>
    </lineage>
</organism>
<name>A0A225VRR5_9STRA</name>